<dbReference type="EMBL" id="JAAROP010000047">
    <property type="protein sequence ID" value="MBC1324442.1"/>
    <property type="molecule type" value="Genomic_DNA"/>
</dbReference>
<dbReference type="Pfam" id="PF00665">
    <property type="entry name" value="rve"/>
    <property type="match status" value="1"/>
</dbReference>
<dbReference type="InterPro" id="IPR050900">
    <property type="entry name" value="Transposase_IS3/IS150/IS904"/>
</dbReference>
<comment type="caution">
    <text evidence="3">The sequence shown here is derived from an EMBL/GenBank/DDBJ whole genome shotgun (WGS) entry which is preliminary data.</text>
</comment>
<gene>
    <name evidence="3" type="ORF">HB853_16110</name>
</gene>
<dbReference type="SUPFAM" id="SSF53098">
    <property type="entry name" value="Ribonuclease H-like"/>
    <property type="match status" value="1"/>
</dbReference>
<feature type="non-terminal residue" evidence="3">
    <location>
        <position position="253"/>
    </location>
</feature>
<dbReference type="GO" id="GO:0015074">
    <property type="term" value="P:DNA integration"/>
    <property type="evidence" value="ECO:0007669"/>
    <property type="project" value="InterPro"/>
</dbReference>
<evidence type="ECO:0000259" key="2">
    <source>
        <dbReference type="PROSITE" id="PS50994"/>
    </source>
</evidence>
<dbReference type="GO" id="GO:0003676">
    <property type="term" value="F:nucleic acid binding"/>
    <property type="evidence" value="ECO:0007669"/>
    <property type="project" value="InterPro"/>
</dbReference>
<evidence type="ECO:0000313" key="4">
    <source>
        <dbReference type="Proteomes" id="UP000522007"/>
    </source>
</evidence>
<evidence type="ECO:0000313" key="3">
    <source>
        <dbReference type="EMBL" id="MBC1324442.1"/>
    </source>
</evidence>
<dbReference type="Pfam" id="PF13276">
    <property type="entry name" value="HTH_21"/>
    <property type="match status" value="1"/>
</dbReference>
<dbReference type="InterPro" id="IPR036397">
    <property type="entry name" value="RNaseH_sf"/>
</dbReference>
<comment type="function">
    <text evidence="1">Involved in the transposition of the insertion sequence.</text>
</comment>
<proteinExistence type="predicted"/>
<dbReference type="Proteomes" id="UP000522007">
    <property type="component" value="Unassembled WGS sequence"/>
</dbReference>
<dbReference type="PANTHER" id="PTHR46889">
    <property type="entry name" value="TRANSPOSASE INSF FOR INSERTION SEQUENCE IS3B-RELATED"/>
    <property type="match status" value="1"/>
</dbReference>
<dbReference type="Pfam" id="PF13333">
    <property type="entry name" value="rve_2"/>
    <property type="match status" value="1"/>
</dbReference>
<feature type="domain" description="Integrase catalytic" evidence="2">
    <location>
        <begin position="110"/>
        <end position="253"/>
    </location>
</feature>
<dbReference type="InterPro" id="IPR025948">
    <property type="entry name" value="HTH-like_dom"/>
</dbReference>
<sequence length="253" mass="29907">MSTKYAVKDMLDFLGISKTSYYRWKKHIHRKDVALVELIQSICIKHKFRYGYRRVTAELRWKHNQIVNHKKVQRIMKENKLCAKIRKKKFSFFRRQEALKKVDLIQRQFQATKPNEKWFTDVSELPFGEKKLYFSAIIDGYNNEILSSAISTSPNLDLAFETLNKALETKEVNGVILHSDQGGIYTSPKFQSYVKKKNIIQSMSAKGVCYDNVLIESFFSHLKTEVFYSQDFTATNEQIIELVEEYIYYYNNE</sequence>
<evidence type="ECO:0000256" key="1">
    <source>
        <dbReference type="ARBA" id="ARBA00002286"/>
    </source>
</evidence>
<dbReference type="InterPro" id="IPR048020">
    <property type="entry name" value="Transpos_IS3"/>
</dbReference>
<dbReference type="Gene3D" id="3.30.420.10">
    <property type="entry name" value="Ribonuclease H-like superfamily/Ribonuclease H"/>
    <property type="match status" value="1"/>
</dbReference>
<protein>
    <submittedName>
        <fullName evidence="3">IS3 family transposase</fullName>
    </submittedName>
</protein>
<accession>A0A7X0T901</accession>
<organism evidence="3 4">
    <name type="scientific">Listeria welshimeri</name>
    <dbReference type="NCBI Taxonomy" id="1643"/>
    <lineage>
        <taxon>Bacteria</taxon>
        <taxon>Bacillati</taxon>
        <taxon>Bacillota</taxon>
        <taxon>Bacilli</taxon>
        <taxon>Bacillales</taxon>
        <taxon>Listeriaceae</taxon>
        <taxon>Listeria</taxon>
    </lineage>
</organism>
<dbReference type="InterPro" id="IPR001584">
    <property type="entry name" value="Integrase_cat-core"/>
</dbReference>
<name>A0A7X0T901_LISWE</name>
<reference evidence="3 4" key="1">
    <citation type="submission" date="2020-03" db="EMBL/GenBank/DDBJ databases">
        <title>Soil Listeria distribution.</title>
        <authorList>
            <person name="Liao J."/>
            <person name="Wiedmann M."/>
        </authorList>
    </citation>
    <scope>NUCLEOTIDE SEQUENCE [LARGE SCALE GENOMIC DNA]</scope>
    <source>
        <strain evidence="3 4">FSL L7-1829</strain>
    </source>
</reference>
<dbReference type="InterPro" id="IPR012337">
    <property type="entry name" value="RNaseH-like_sf"/>
</dbReference>
<dbReference type="AlphaFoldDB" id="A0A7X0T901"/>
<dbReference type="PANTHER" id="PTHR46889:SF5">
    <property type="entry name" value="INTEGRASE PROTEIN"/>
    <property type="match status" value="1"/>
</dbReference>
<dbReference type="PROSITE" id="PS50994">
    <property type="entry name" value="INTEGRASE"/>
    <property type="match status" value="1"/>
</dbReference>
<dbReference type="NCBIfam" id="NF033516">
    <property type="entry name" value="transpos_IS3"/>
    <property type="match status" value="1"/>
</dbReference>